<name>A0A9P5NZU6_GYMJU</name>
<comment type="caution">
    <text evidence="1">The sequence shown here is derived from an EMBL/GenBank/DDBJ whole genome shotgun (WGS) entry which is preliminary data.</text>
</comment>
<dbReference type="Proteomes" id="UP000724874">
    <property type="component" value="Unassembled WGS sequence"/>
</dbReference>
<organism evidence="1 2">
    <name type="scientific">Gymnopilus junonius</name>
    <name type="common">Spectacular rustgill mushroom</name>
    <name type="synonym">Gymnopilus spectabilis subsp. junonius</name>
    <dbReference type="NCBI Taxonomy" id="109634"/>
    <lineage>
        <taxon>Eukaryota</taxon>
        <taxon>Fungi</taxon>
        <taxon>Dikarya</taxon>
        <taxon>Basidiomycota</taxon>
        <taxon>Agaricomycotina</taxon>
        <taxon>Agaricomycetes</taxon>
        <taxon>Agaricomycetidae</taxon>
        <taxon>Agaricales</taxon>
        <taxon>Agaricineae</taxon>
        <taxon>Hymenogastraceae</taxon>
        <taxon>Gymnopilus</taxon>
    </lineage>
</organism>
<protein>
    <submittedName>
        <fullName evidence="1">Uncharacterized protein</fullName>
    </submittedName>
</protein>
<evidence type="ECO:0000313" key="1">
    <source>
        <dbReference type="EMBL" id="KAF8912112.1"/>
    </source>
</evidence>
<reference evidence="1" key="1">
    <citation type="submission" date="2020-11" db="EMBL/GenBank/DDBJ databases">
        <authorList>
            <consortium name="DOE Joint Genome Institute"/>
            <person name="Ahrendt S."/>
            <person name="Riley R."/>
            <person name="Andreopoulos W."/>
            <person name="LaButti K."/>
            <person name="Pangilinan J."/>
            <person name="Ruiz-duenas F.J."/>
            <person name="Barrasa J.M."/>
            <person name="Sanchez-Garcia M."/>
            <person name="Camarero S."/>
            <person name="Miyauchi S."/>
            <person name="Serrano A."/>
            <person name="Linde D."/>
            <person name="Babiker R."/>
            <person name="Drula E."/>
            <person name="Ayuso-Fernandez I."/>
            <person name="Pacheco R."/>
            <person name="Padilla G."/>
            <person name="Ferreira P."/>
            <person name="Barriuso J."/>
            <person name="Kellner H."/>
            <person name="Castanera R."/>
            <person name="Alfaro M."/>
            <person name="Ramirez L."/>
            <person name="Pisabarro A.G."/>
            <person name="Kuo A."/>
            <person name="Tritt A."/>
            <person name="Lipzen A."/>
            <person name="He G."/>
            <person name="Yan M."/>
            <person name="Ng V."/>
            <person name="Cullen D."/>
            <person name="Martin F."/>
            <person name="Rosso M.-N."/>
            <person name="Henrissat B."/>
            <person name="Hibbett D."/>
            <person name="Martinez A.T."/>
            <person name="Grigoriev I.V."/>
        </authorList>
    </citation>
    <scope>NUCLEOTIDE SEQUENCE</scope>
    <source>
        <strain evidence="1">AH 44721</strain>
    </source>
</reference>
<accession>A0A9P5NZU6</accession>
<dbReference type="AlphaFoldDB" id="A0A9P5NZU6"/>
<evidence type="ECO:0000313" key="2">
    <source>
        <dbReference type="Proteomes" id="UP000724874"/>
    </source>
</evidence>
<keyword evidence="2" id="KW-1185">Reference proteome</keyword>
<sequence length="58" mass="6793">MYDVMYFCIRLKKFSSIEQKVIKASRTPNSTFLGSLLRSGCQKYIYSFHFTTLNLGMQ</sequence>
<dbReference type="EMBL" id="JADNYJ010000003">
    <property type="protein sequence ID" value="KAF8912112.1"/>
    <property type="molecule type" value="Genomic_DNA"/>
</dbReference>
<proteinExistence type="predicted"/>
<gene>
    <name evidence="1" type="ORF">CPB84DRAFT_1761306</name>
</gene>